<dbReference type="RefSeq" id="WP_386426340.1">
    <property type="nucleotide sequence ID" value="NZ_JBHSBB010000005.1"/>
</dbReference>
<keyword evidence="3" id="KW-0547">Nucleotide-binding</keyword>
<name>A0ABV8HIV1_9ACTN</name>
<dbReference type="Gene3D" id="3.30.565.10">
    <property type="entry name" value="Histidine kinase-like ATPase, C-terminal domain"/>
    <property type="match status" value="1"/>
</dbReference>
<keyword evidence="1" id="KW-0723">Serine/threonine-protein kinase</keyword>
<dbReference type="InterPro" id="IPR003594">
    <property type="entry name" value="HATPase_dom"/>
</dbReference>
<evidence type="ECO:0000313" key="4">
    <source>
        <dbReference type="Proteomes" id="UP001595765"/>
    </source>
</evidence>
<dbReference type="CDD" id="cd16936">
    <property type="entry name" value="HATPase_RsbW-like"/>
    <property type="match status" value="1"/>
</dbReference>
<keyword evidence="1" id="KW-0808">Transferase</keyword>
<evidence type="ECO:0000313" key="3">
    <source>
        <dbReference type="EMBL" id="MFC4030744.1"/>
    </source>
</evidence>
<accession>A0ABV8HIV1</accession>
<dbReference type="PANTHER" id="PTHR35526">
    <property type="entry name" value="ANTI-SIGMA-F FACTOR RSBW-RELATED"/>
    <property type="match status" value="1"/>
</dbReference>
<sequence>MTAHSPERLAQSPAHAEPVLDELALRIERELHRDGDRVSEDDGLWVGRLRRIGAAMVARWGYPGLVESAELLISELVTNALRYGADDAIAFRLARAADAFVIEVDDGSPGRPQVRAAGPDEESGRGMLLVSVVADEWGVSPDGTCTWCLVKIPQAGQAS</sequence>
<comment type="caution">
    <text evidence="3">The sequence shown here is derived from an EMBL/GenBank/DDBJ whole genome shotgun (WGS) entry which is preliminary data.</text>
</comment>
<dbReference type="EMBL" id="JBHSBB010000005">
    <property type="protein sequence ID" value="MFC4030744.1"/>
    <property type="molecule type" value="Genomic_DNA"/>
</dbReference>
<keyword evidence="4" id="KW-1185">Reference proteome</keyword>
<dbReference type="InterPro" id="IPR050267">
    <property type="entry name" value="Anti-sigma-factor_SerPK"/>
</dbReference>
<dbReference type="GO" id="GO:0005524">
    <property type="term" value="F:ATP binding"/>
    <property type="evidence" value="ECO:0007669"/>
    <property type="project" value="UniProtKB-KW"/>
</dbReference>
<feature type="domain" description="Histidine kinase/HSP90-like ATPase" evidence="2">
    <location>
        <begin position="47"/>
        <end position="147"/>
    </location>
</feature>
<evidence type="ECO:0000259" key="2">
    <source>
        <dbReference type="Pfam" id="PF13581"/>
    </source>
</evidence>
<reference evidence="4" key="1">
    <citation type="journal article" date="2019" name="Int. J. Syst. Evol. Microbiol.">
        <title>The Global Catalogue of Microorganisms (GCM) 10K type strain sequencing project: providing services to taxonomists for standard genome sequencing and annotation.</title>
        <authorList>
            <consortium name="The Broad Institute Genomics Platform"/>
            <consortium name="The Broad Institute Genome Sequencing Center for Infectious Disease"/>
            <person name="Wu L."/>
            <person name="Ma J."/>
        </authorList>
    </citation>
    <scope>NUCLEOTIDE SEQUENCE [LARGE SCALE GENOMIC DNA]</scope>
    <source>
        <strain evidence="4">CGMCC 4.7237</strain>
    </source>
</reference>
<dbReference type="Proteomes" id="UP001595765">
    <property type="component" value="Unassembled WGS sequence"/>
</dbReference>
<dbReference type="InterPro" id="IPR036890">
    <property type="entry name" value="HATPase_C_sf"/>
</dbReference>
<organism evidence="3 4">
    <name type="scientific">Streptomyces polygonati</name>
    <dbReference type="NCBI Taxonomy" id="1617087"/>
    <lineage>
        <taxon>Bacteria</taxon>
        <taxon>Bacillati</taxon>
        <taxon>Actinomycetota</taxon>
        <taxon>Actinomycetes</taxon>
        <taxon>Kitasatosporales</taxon>
        <taxon>Streptomycetaceae</taxon>
        <taxon>Streptomyces</taxon>
    </lineage>
</organism>
<dbReference type="Pfam" id="PF13581">
    <property type="entry name" value="HATPase_c_2"/>
    <property type="match status" value="1"/>
</dbReference>
<gene>
    <name evidence="3" type="ORF">ACFO3J_04595</name>
</gene>
<proteinExistence type="predicted"/>
<protein>
    <submittedName>
        <fullName evidence="3">ATP-binding protein</fullName>
    </submittedName>
</protein>
<dbReference type="SUPFAM" id="SSF55874">
    <property type="entry name" value="ATPase domain of HSP90 chaperone/DNA topoisomerase II/histidine kinase"/>
    <property type="match status" value="1"/>
</dbReference>
<keyword evidence="3" id="KW-0067">ATP-binding</keyword>
<keyword evidence="1" id="KW-0418">Kinase</keyword>
<evidence type="ECO:0000256" key="1">
    <source>
        <dbReference type="ARBA" id="ARBA00022527"/>
    </source>
</evidence>
<dbReference type="PANTHER" id="PTHR35526:SF3">
    <property type="entry name" value="ANTI-SIGMA-F FACTOR RSBW"/>
    <property type="match status" value="1"/>
</dbReference>